<dbReference type="VEuPathDB" id="FungiDB:H257_03663"/>
<feature type="region of interest" description="Disordered" evidence="1">
    <location>
        <begin position="177"/>
        <end position="257"/>
    </location>
</feature>
<dbReference type="OrthoDB" id="71510at2759"/>
<feature type="region of interest" description="Disordered" evidence="1">
    <location>
        <begin position="1"/>
        <end position="26"/>
    </location>
</feature>
<dbReference type="GeneID" id="20805659"/>
<dbReference type="AlphaFoldDB" id="W4GXQ5"/>
<organism evidence="2">
    <name type="scientific">Aphanomyces astaci</name>
    <name type="common">Crayfish plague agent</name>
    <dbReference type="NCBI Taxonomy" id="112090"/>
    <lineage>
        <taxon>Eukaryota</taxon>
        <taxon>Sar</taxon>
        <taxon>Stramenopiles</taxon>
        <taxon>Oomycota</taxon>
        <taxon>Saprolegniomycetes</taxon>
        <taxon>Saprolegniales</taxon>
        <taxon>Verrucalvaceae</taxon>
        <taxon>Aphanomyces</taxon>
    </lineage>
</organism>
<evidence type="ECO:0000313" key="2">
    <source>
        <dbReference type="EMBL" id="ETV84462.1"/>
    </source>
</evidence>
<accession>W4GXQ5</accession>
<proteinExistence type="predicted"/>
<reference evidence="2" key="1">
    <citation type="submission" date="2013-12" db="EMBL/GenBank/DDBJ databases">
        <title>The Genome Sequence of Aphanomyces astaci APO3.</title>
        <authorList>
            <consortium name="The Broad Institute Genomics Platform"/>
            <person name="Russ C."/>
            <person name="Tyler B."/>
            <person name="van West P."/>
            <person name="Dieguez-Uribeondo J."/>
            <person name="Young S.K."/>
            <person name="Zeng Q."/>
            <person name="Gargeya S."/>
            <person name="Fitzgerald M."/>
            <person name="Abouelleil A."/>
            <person name="Alvarado L."/>
            <person name="Chapman S.B."/>
            <person name="Gainer-Dewar J."/>
            <person name="Goldberg J."/>
            <person name="Griggs A."/>
            <person name="Gujja S."/>
            <person name="Hansen M."/>
            <person name="Howarth C."/>
            <person name="Imamovic A."/>
            <person name="Ireland A."/>
            <person name="Larimer J."/>
            <person name="McCowan C."/>
            <person name="Murphy C."/>
            <person name="Pearson M."/>
            <person name="Poon T.W."/>
            <person name="Priest M."/>
            <person name="Roberts A."/>
            <person name="Saif S."/>
            <person name="Shea T."/>
            <person name="Sykes S."/>
            <person name="Wortman J."/>
            <person name="Nusbaum C."/>
            <person name="Birren B."/>
        </authorList>
    </citation>
    <scope>NUCLEOTIDE SEQUENCE [LARGE SCALE GENOMIC DNA]</scope>
    <source>
        <strain evidence="2">APO3</strain>
    </source>
</reference>
<name>W4GXQ5_APHAT</name>
<dbReference type="RefSeq" id="XP_009826154.1">
    <property type="nucleotide sequence ID" value="XM_009827852.1"/>
</dbReference>
<dbReference type="EMBL" id="KI913119">
    <property type="protein sequence ID" value="ETV84462.1"/>
    <property type="molecule type" value="Genomic_DNA"/>
</dbReference>
<sequence>MPMAVPEESPESINLPRLRRAAGTSSAPKLQIPPYFAWDKWNDQGSHVRQASPVGSETESLKLRAKANLDLLHERSARTLQFIKSRHANPTVVSDVEKKRLLCKENIQALQAQLATPILSSVHRHPPVTRSALRSHSSSDRIPTKGNKHVQFATTADEHFMTVPDVKSTLETHLKARLLKARAPPATTQTKSQRETRFGSTLRRLSSKRHPQTQRTSSMSQTQSDVPSPSPPSEGAVSATRPRRLRRHPATSSAPDLPRRFAFLRPAPRKFVYFKSPLVALPGDKPNQINEATPVHSGVAIRRRRRRYPRRLENPVFMHPRYPPYSSLRHYTTEYHAQFRPPHRRPQRLLLN</sequence>
<feature type="compositionally biased region" description="Low complexity" evidence="1">
    <location>
        <begin position="213"/>
        <end position="224"/>
    </location>
</feature>
<feature type="region of interest" description="Disordered" evidence="1">
    <location>
        <begin position="125"/>
        <end position="146"/>
    </location>
</feature>
<gene>
    <name evidence="2" type="ORF">H257_03663</name>
</gene>
<evidence type="ECO:0000256" key="1">
    <source>
        <dbReference type="SAM" id="MobiDB-lite"/>
    </source>
</evidence>
<protein>
    <submittedName>
        <fullName evidence="2">Uncharacterized protein</fullName>
    </submittedName>
</protein>